<dbReference type="InterPro" id="IPR001245">
    <property type="entry name" value="Ser-Thr/Tyr_kinase_cat_dom"/>
</dbReference>
<dbReference type="GO" id="GO:0004674">
    <property type="term" value="F:protein serine/threonine kinase activity"/>
    <property type="evidence" value="ECO:0007669"/>
    <property type="project" value="TreeGrafter"/>
</dbReference>
<dbReference type="InterPro" id="IPR008271">
    <property type="entry name" value="Ser/Thr_kinase_AS"/>
</dbReference>
<dbReference type="EMBL" id="MBAD02001780">
    <property type="protein sequence ID" value="RLN51882.1"/>
    <property type="molecule type" value="Genomic_DNA"/>
</dbReference>
<comment type="caution">
    <text evidence="2">The sequence shown here is derived from an EMBL/GenBank/DDBJ whole genome shotgun (WGS) entry which is preliminary data.</text>
</comment>
<dbReference type="PANTHER" id="PTHR44329:SF214">
    <property type="entry name" value="PROTEIN KINASE DOMAIN-CONTAINING PROTEIN"/>
    <property type="match status" value="1"/>
</dbReference>
<name>A0A421FUM8_9STRA</name>
<dbReference type="PROSITE" id="PS00108">
    <property type="entry name" value="PROTEIN_KINASE_ST"/>
    <property type="match status" value="1"/>
</dbReference>
<reference evidence="2 3" key="1">
    <citation type="submission" date="2018-07" db="EMBL/GenBank/DDBJ databases">
        <title>Genome sequencing of oomycete isolates from Chile give support for New Zealand origin for Phytophthora kernoviae and make available the first Nothophytophthora sp. genome.</title>
        <authorList>
            <person name="Studholme D.J."/>
            <person name="Sanfuentes E."/>
            <person name="Panda P."/>
            <person name="Hill R."/>
            <person name="Sambles C."/>
            <person name="Grant M."/>
            <person name="Williams N.M."/>
            <person name="Mcdougal R.L."/>
        </authorList>
    </citation>
    <scope>NUCLEOTIDE SEQUENCE [LARGE SCALE GENOMIC DNA]</scope>
    <source>
        <strain evidence="2">Chile7</strain>
    </source>
</reference>
<dbReference type="SUPFAM" id="SSF56112">
    <property type="entry name" value="Protein kinase-like (PK-like)"/>
    <property type="match status" value="1"/>
</dbReference>
<evidence type="ECO:0000313" key="2">
    <source>
        <dbReference type="EMBL" id="RLN51882.1"/>
    </source>
</evidence>
<sequence>MCTLQHRNVVSFVGVSWNRLQNLCAVVEYMEAGDLDEVLKKHGEKFSWQREKISIVMDIAEGLVYLHCLRPVVVHRDLKPKNVLLNRKFHAFGNDAPQIIEGKTFSVKADNCMDSPSVVLLEMDTCERAGELMLQKPPKLDYITGK</sequence>
<dbReference type="InterPro" id="IPR011009">
    <property type="entry name" value="Kinase-like_dom_sf"/>
</dbReference>
<dbReference type="Pfam" id="PF07714">
    <property type="entry name" value="PK_Tyr_Ser-Thr"/>
    <property type="match status" value="1"/>
</dbReference>
<dbReference type="Gene3D" id="1.10.510.10">
    <property type="entry name" value="Transferase(Phosphotransferase) domain 1"/>
    <property type="match status" value="1"/>
</dbReference>
<dbReference type="InterPro" id="IPR020635">
    <property type="entry name" value="Tyr_kinase_cat_dom"/>
</dbReference>
<dbReference type="InterPro" id="IPR000719">
    <property type="entry name" value="Prot_kinase_dom"/>
</dbReference>
<accession>A0A421FUM8</accession>
<dbReference type="AlphaFoldDB" id="A0A421FUM8"/>
<dbReference type="PROSITE" id="PS50011">
    <property type="entry name" value="PROTEIN_KINASE_DOM"/>
    <property type="match status" value="1"/>
</dbReference>
<evidence type="ECO:0000313" key="3">
    <source>
        <dbReference type="Proteomes" id="UP000284657"/>
    </source>
</evidence>
<dbReference type="PANTHER" id="PTHR44329">
    <property type="entry name" value="SERINE/THREONINE-PROTEIN KINASE TNNI3K-RELATED"/>
    <property type="match status" value="1"/>
</dbReference>
<evidence type="ECO:0000259" key="1">
    <source>
        <dbReference type="PROSITE" id="PS50011"/>
    </source>
</evidence>
<dbReference type="Proteomes" id="UP000284657">
    <property type="component" value="Unassembled WGS sequence"/>
</dbReference>
<dbReference type="GO" id="GO:0004713">
    <property type="term" value="F:protein tyrosine kinase activity"/>
    <property type="evidence" value="ECO:0007669"/>
    <property type="project" value="InterPro"/>
</dbReference>
<organism evidence="2 3">
    <name type="scientific">Phytophthora kernoviae</name>
    <dbReference type="NCBI Taxonomy" id="325452"/>
    <lineage>
        <taxon>Eukaryota</taxon>
        <taxon>Sar</taxon>
        <taxon>Stramenopiles</taxon>
        <taxon>Oomycota</taxon>
        <taxon>Peronosporomycetes</taxon>
        <taxon>Peronosporales</taxon>
        <taxon>Peronosporaceae</taxon>
        <taxon>Phytophthora</taxon>
    </lineage>
</organism>
<dbReference type="InterPro" id="IPR051681">
    <property type="entry name" value="Ser/Thr_Kinases-Pseudokinases"/>
</dbReference>
<proteinExistence type="predicted"/>
<feature type="domain" description="Protein kinase" evidence="1">
    <location>
        <begin position="1"/>
        <end position="146"/>
    </location>
</feature>
<gene>
    <name evidence="2" type="ORF">BBJ29_009838</name>
</gene>
<dbReference type="GO" id="GO:0005524">
    <property type="term" value="F:ATP binding"/>
    <property type="evidence" value="ECO:0007669"/>
    <property type="project" value="InterPro"/>
</dbReference>
<dbReference type="SMART" id="SM00219">
    <property type="entry name" value="TyrKc"/>
    <property type="match status" value="1"/>
</dbReference>
<protein>
    <recommendedName>
        <fullName evidence="1">Protein kinase domain-containing protein</fullName>
    </recommendedName>
</protein>